<proteinExistence type="predicted"/>
<dbReference type="RefSeq" id="WP_377000549.1">
    <property type="nucleotide sequence ID" value="NZ_JBHSQE010000003.1"/>
</dbReference>
<feature type="domain" description="FAD dependent oxidoreductase" evidence="2">
    <location>
        <begin position="22"/>
        <end position="364"/>
    </location>
</feature>
<gene>
    <name evidence="3" type="ORF">ACFPUZ_05160</name>
</gene>
<name>A0ABW1QBQ8_9CORY</name>
<dbReference type="Gene3D" id="3.30.9.10">
    <property type="entry name" value="D-Amino Acid Oxidase, subunit A, domain 2"/>
    <property type="match status" value="1"/>
</dbReference>
<sequence>MAHIMVPLDLTYSASQPEAAEVVIIGGGVMGMSVAWHLAARGVRNIVVVEQATLGSGSSAKPLGGIRANFSDPGNVVLGKRSLDAYRRFSRDFGVDIELSRVGYLFLARTDEELDQLHSSAVTQAALGIRTHILTPAEAVELNPFLEASSLTGASFTPDDGHAAPAKVVEGYTRACLDLGVCILERTQVLDIQRSADTITEVITNRGGIRTNSVICAAGAWSAGIGDMVGVQLPVEPVRRMIGLTRQMSAPHPTVPFTLDLSTTMYFHNFRNGLLVGISHLEKSEFCREYSYEWLREFNAAASICAPALENPDLQAGWAGYYENTPDHNALIGEACDLPGFYYLTGFSGHGFLQAPAAGELLADIYQGRESFMDPRPFSVERFAEAGSCLREVNII</sequence>
<accession>A0ABW1QBQ8</accession>
<dbReference type="SUPFAM" id="SSF51905">
    <property type="entry name" value="FAD/NAD(P)-binding domain"/>
    <property type="match status" value="1"/>
</dbReference>
<evidence type="ECO:0000259" key="2">
    <source>
        <dbReference type="Pfam" id="PF01266"/>
    </source>
</evidence>
<dbReference type="InterPro" id="IPR036188">
    <property type="entry name" value="FAD/NAD-bd_sf"/>
</dbReference>
<organism evidence="3 4">
    <name type="scientific">Corynebacterium nasicanis</name>
    <dbReference type="NCBI Taxonomy" id="1448267"/>
    <lineage>
        <taxon>Bacteria</taxon>
        <taxon>Bacillati</taxon>
        <taxon>Actinomycetota</taxon>
        <taxon>Actinomycetes</taxon>
        <taxon>Mycobacteriales</taxon>
        <taxon>Corynebacteriaceae</taxon>
        <taxon>Corynebacterium</taxon>
    </lineage>
</organism>
<evidence type="ECO:0000313" key="3">
    <source>
        <dbReference type="EMBL" id="MFC6146192.1"/>
    </source>
</evidence>
<dbReference type="Pfam" id="PF01266">
    <property type="entry name" value="DAO"/>
    <property type="match status" value="1"/>
</dbReference>
<dbReference type="PANTHER" id="PTHR13847">
    <property type="entry name" value="SARCOSINE DEHYDROGENASE-RELATED"/>
    <property type="match status" value="1"/>
</dbReference>
<evidence type="ECO:0000256" key="1">
    <source>
        <dbReference type="ARBA" id="ARBA00023002"/>
    </source>
</evidence>
<dbReference type="EMBL" id="JBHSQE010000003">
    <property type="protein sequence ID" value="MFC6146192.1"/>
    <property type="molecule type" value="Genomic_DNA"/>
</dbReference>
<dbReference type="PANTHER" id="PTHR13847:SF287">
    <property type="entry name" value="FAD-DEPENDENT OXIDOREDUCTASE DOMAIN-CONTAINING PROTEIN 1"/>
    <property type="match status" value="1"/>
</dbReference>
<protein>
    <submittedName>
        <fullName evidence="3">NAD(P)/FAD-dependent oxidoreductase</fullName>
        <ecNumber evidence="3">1.-.-.-</ecNumber>
    </submittedName>
</protein>
<keyword evidence="1 3" id="KW-0560">Oxidoreductase</keyword>
<reference evidence="4" key="1">
    <citation type="journal article" date="2019" name="Int. J. Syst. Evol. Microbiol.">
        <title>The Global Catalogue of Microorganisms (GCM) 10K type strain sequencing project: providing services to taxonomists for standard genome sequencing and annotation.</title>
        <authorList>
            <consortium name="The Broad Institute Genomics Platform"/>
            <consortium name="The Broad Institute Genome Sequencing Center for Infectious Disease"/>
            <person name="Wu L."/>
            <person name="Ma J."/>
        </authorList>
    </citation>
    <scope>NUCLEOTIDE SEQUENCE [LARGE SCALE GENOMIC DNA]</scope>
    <source>
        <strain evidence="4">CCUG 51943</strain>
    </source>
</reference>
<dbReference type="GO" id="GO:0016491">
    <property type="term" value="F:oxidoreductase activity"/>
    <property type="evidence" value="ECO:0007669"/>
    <property type="project" value="UniProtKB-KW"/>
</dbReference>
<keyword evidence="4" id="KW-1185">Reference proteome</keyword>
<dbReference type="Proteomes" id="UP001596244">
    <property type="component" value="Unassembled WGS sequence"/>
</dbReference>
<dbReference type="EC" id="1.-.-.-" evidence="3"/>
<dbReference type="InterPro" id="IPR006076">
    <property type="entry name" value="FAD-dep_OxRdtase"/>
</dbReference>
<comment type="caution">
    <text evidence="3">The sequence shown here is derived from an EMBL/GenBank/DDBJ whole genome shotgun (WGS) entry which is preliminary data.</text>
</comment>
<dbReference type="Gene3D" id="3.50.50.60">
    <property type="entry name" value="FAD/NAD(P)-binding domain"/>
    <property type="match status" value="1"/>
</dbReference>
<evidence type="ECO:0000313" key="4">
    <source>
        <dbReference type="Proteomes" id="UP001596244"/>
    </source>
</evidence>